<dbReference type="Pfam" id="PF00582">
    <property type="entry name" value="Usp"/>
    <property type="match status" value="1"/>
</dbReference>
<dbReference type="RefSeq" id="WP_189049927.1">
    <property type="nucleotide sequence ID" value="NZ_BMJQ01000012.1"/>
</dbReference>
<proteinExistence type="inferred from homology"/>
<evidence type="ECO:0000313" key="3">
    <source>
        <dbReference type="EMBL" id="GGF33504.1"/>
    </source>
</evidence>
<comment type="similarity">
    <text evidence="1">Belongs to the universal stress protein A family.</text>
</comment>
<gene>
    <name evidence="3" type="ORF">GCM10011611_44670</name>
</gene>
<evidence type="ECO:0000256" key="1">
    <source>
        <dbReference type="ARBA" id="ARBA00008791"/>
    </source>
</evidence>
<evidence type="ECO:0000259" key="2">
    <source>
        <dbReference type="Pfam" id="PF00582"/>
    </source>
</evidence>
<evidence type="ECO:0000313" key="4">
    <source>
        <dbReference type="Proteomes" id="UP000646365"/>
    </source>
</evidence>
<name>A0A8J2YXU5_9PROT</name>
<protein>
    <recommendedName>
        <fullName evidence="2">UspA domain-containing protein</fullName>
    </recommendedName>
</protein>
<dbReference type="InterPro" id="IPR006015">
    <property type="entry name" value="Universal_stress_UspA"/>
</dbReference>
<dbReference type="PANTHER" id="PTHR46268:SF15">
    <property type="entry name" value="UNIVERSAL STRESS PROTEIN HP_0031"/>
    <property type="match status" value="1"/>
</dbReference>
<dbReference type="AlphaFoldDB" id="A0A8J2YXU5"/>
<dbReference type="PRINTS" id="PR01438">
    <property type="entry name" value="UNVRSLSTRESS"/>
</dbReference>
<comment type="caution">
    <text evidence="3">The sequence shown here is derived from an EMBL/GenBank/DDBJ whole genome shotgun (WGS) entry which is preliminary data.</text>
</comment>
<dbReference type="EMBL" id="BMJQ01000012">
    <property type="protein sequence ID" value="GGF33504.1"/>
    <property type="molecule type" value="Genomic_DNA"/>
</dbReference>
<dbReference type="Gene3D" id="3.40.50.12370">
    <property type="match status" value="1"/>
</dbReference>
<sequence>MLKDILVHVDGGRAAEWRVEAAAALAEAGEGHLVGLHIASTAEEMPWIEGYATEMVIRYAAERAEADRARARELFDRQVAGRAIGREWREASGLADRTVTQHGRYADLIVLGQSEPQAAPFSSTPGLAEHVPLSAGRPCLIMPYAGRFPSLGRRVLVAWDGGREAARAVGDAMPLLTRAERVTIVTVGDKLQSGGSATQGAAALAAHLARHNVAAEARNDGGGTIAVPDLLLSLAADLSSDLLVMGAYGHSRLRELIMGGVTRAILDHMTLPVLMSH</sequence>
<dbReference type="PANTHER" id="PTHR46268">
    <property type="entry name" value="STRESS RESPONSE PROTEIN NHAX"/>
    <property type="match status" value="1"/>
</dbReference>
<dbReference type="Proteomes" id="UP000646365">
    <property type="component" value="Unassembled WGS sequence"/>
</dbReference>
<organism evidence="3 4">
    <name type="scientific">Aliidongia dinghuensis</name>
    <dbReference type="NCBI Taxonomy" id="1867774"/>
    <lineage>
        <taxon>Bacteria</taxon>
        <taxon>Pseudomonadati</taxon>
        <taxon>Pseudomonadota</taxon>
        <taxon>Alphaproteobacteria</taxon>
        <taxon>Rhodospirillales</taxon>
        <taxon>Dongiaceae</taxon>
        <taxon>Aliidongia</taxon>
    </lineage>
</organism>
<reference evidence="3" key="1">
    <citation type="journal article" date="2014" name="Int. J. Syst. Evol. Microbiol.">
        <title>Complete genome sequence of Corynebacterium casei LMG S-19264T (=DSM 44701T), isolated from a smear-ripened cheese.</title>
        <authorList>
            <consortium name="US DOE Joint Genome Institute (JGI-PGF)"/>
            <person name="Walter F."/>
            <person name="Albersmeier A."/>
            <person name="Kalinowski J."/>
            <person name="Ruckert C."/>
        </authorList>
    </citation>
    <scope>NUCLEOTIDE SEQUENCE</scope>
    <source>
        <strain evidence="3">CGMCC 1.15725</strain>
    </source>
</reference>
<dbReference type="SUPFAM" id="SSF52402">
    <property type="entry name" value="Adenine nucleotide alpha hydrolases-like"/>
    <property type="match status" value="2"/>
</dbReference>
<keyword evidence="4" id="KW-1185">Reference proteome</keyword>
<reference evidence="3" key="2">
    <citation type="submission" date="2020-09" db="EMBL/GenBank/DDBJ databases">
        <authorList>
            <person name="Sun Q."/>
            <person name="Zhou Y."/>
        </authorList>
    </citation>
    <scope>NUCLEOTIDE SEQUENCE</scope>
    <source>
        <strain evidence="3">CGMCC 1.15725</strain>
    </source>
</reference>
<accession>A0A8J2YXU5</accession>
<dbReference type="CDD" id="cd00293">
    <property type="entry name" value="USP-like"/>
    <property type="match status" value="1"/>
</dbReference>
<feature type="domain" description="UspA" evidence="2">
    <location>
        <begin position="153"/>
        <end position="275"/>
    </location>
</feature>
<dbReference type="InterPro" id="IPR006016">
    <property type="entry name" value="UspA"/>
</dbReference>